<feature type="non-terminal residue" evidence="1">
    <location>
        <position position="1"/>
    </location>
</feature>
<organism evidence="1">
    <name type="scientific">uncultured Chloroflexia bacterium</name>
    <dbReference type="NCBI Taxonomy" id="1672391"/>
    <lineage>
        <taxon>Bacteria</taxon>
        <taxon>Bacillati</taxon>
        <taxon>Chloroflexota</taxon>
        <taxon>Chloroflexia</taxon>
        <taxon>environmental samples</taxon>
    </lineage>
</organism>
<feature type="non-terminal residue" evidence="1">
    <location>
        <position position="22"/>
    </location>
</feature>
<dbReference type="EMBL" id="CADCTR010001598">
    <property type="protein sequence ID" value="CAA9303398.1"/>
    <property type="molecule type" value="Genomic_DNA"/>
</dbReference>
<dbReference type="AlphaFoldDB" id="A0A6J4KE23"/>
<sequence length="22" mass="2484">WAWVGQVSVISCSLEVRPRHSS</sequence>
<protein>
    <submittedName>
        <fullName evidence="1">Uncharacterized protein</fullName>
    </submittedName>
</protein>
<evidence type="ECO:0000313" key="1">
    <source>
        <dbReference type="EMBL" id="CAA9303398.1"/>
    </source>
</evidence>
<name>A0A6J4KE23_9CHLR</name>
<gene>
    <name evidence="1" type="ORF">AVDCRST_MAG93-4756</name>
</gene>
<reference evidence="1" key="1">
    <citation type="submission" date="2020-02" db="EMBL/GenBank/DDBJ databases">
        <authorList>
            <person name="Meier V. D."/>
        </authorList>
    </citation>
    <scope>NUCLEOTIDE SEQUENCE</scope>
    <source>
        <strain evidence="1">AVDCRST_MAG93</strain>
    </source>
</reference>
<accession>A0A6J4KE23</accession>
<proteinExistence type="predicted"/>